<dbReference type="Pfam" id="PF10679">
    <property type="entry name" value="DUF2491"/>
    <property type="match status" value="1"/>
</dbReference>
<proteinExistence type="predicted"/>
<keyword evidence="2" id="KW-0812">Transmembrane</keyword>
<feature type="chain" id="PRO_5013373165" description="DUF2491 domain-containing protein" evidence="3">
    <location>
        <begin position="22"/>
        <end position="511"/>
    </location>
</feature>
<dbReference type="AlphaFoldDB" id="A0A255XK69"/>
<keyword evidence="2" id="KW-0472">Membrane</keyword>
<dbReference type="Proteomes" id="UP000216361">
    <property type="component" value="Unassembled WGS sequence"/>
</dbReference>
<evidence type="ECO:0000256" key="1">
    <source>
        <dbReference type="SAM" id="MobiDB-lite"/>
    </source>
</evidence>
<feature type="compositionally biased region" description="Low complexity" evidence="1">
    <location>
        <begin position="36"/>
        <end position="63"/>
    </location>
</feature>
<comment type="caution">
    <text evidence="4">The sequence shown here is derived from an EMBL/GenBank/DDBJ whole genome shotgun (WGS) entry which is preliminary data.</text>
</comment>
<feature type="signal peptide" evidence="3">
    <location>
        <begin position="1"/>
        <end position="21"/>
    </location>
</feature>
<evidence type="ECO:0000256" key="2">
    <source>
        <dbReference type="SAM" id="Phobius"/>
    </source>
</evidence>
<protein>
    <recommendedName>
        <fullName evidence="6">DUF2491 domain-containing protein</fullName>
    </recommendedName>
</protein>
<accession>A0A255XK69</accession>
<evidence type="ECO:0000256" key="3">
    <source>
        <dbReference type="SAM" id="SignalP"/>
    </source>
</evidence>
<feature type="region of interest" description="Disordered" evidence="1">
    <location>
        <begin position="29"/>
        <end position="142"/>
    </location>
</feature>
<keyword evidence="5" id="KW-1185">Reference proteome</keyword>
<organism evidence="4 5">
    <name type="scientific">Elstera cyanobacteriorum</name>
    <dbReference type="NCBI Taxonomy" id="2022747"/>
    <lineage>
        <taxon>Bacteria</taxon>
        <taxon>Pseudomonadati</taxon>
        <taxon>Pseudomonadota</taxon>
        <taxon>Alphaproteobacteria</taxon>
        <taxon>Rhodospirillales</taxon>
        <taxon>Rhodospirillaceae</taxon>
        <taxon>Elstera</taxon>
    </lineage>
</organism>
<reference evidence="4 5" key="1">
    <citation type="submission" date="2017-07" db="EMBL/GenBank/DDBJ databases">
        <title>Elstera cyanobacteriorum sp. nov., a novel bacterium isolated from cyanobacterial aggregates in a eutrophic lake.</title>
        <authorList>
            <person name="Cai H."/>
        </authorList>
    </citation>
    <scope>NUCLEOTIDE SEQUENCE [LARGE SCALE GENOMIC DNA]</scope>
    <source>
        <strain evidence="4 5">TH019</strain>
    </source>
</reference>
<feature type="transmembrane region" description="Helical" evidence="2">
    <location>
        <begin position="251"/>
        <end position="271"/>
    </location>
</feature>
<dbReference type="EMBL" id="NOXS01000034">
    <property type="protein sequence ID" value="OYQ17282.1"/>
    <property type="molecule type" value="Genomic_DNA"/>
</dbReference>
<feature type="compositionally biased region" description="Polar residues" evidence="1">
    <location>
        <begin position="108"/>
        <end position="123"/>
    </location>
</feature>
<keyword evidence="3" id="KW-0732">Signal</keyword>
<dbReference type="InterPro" id="IPR019621">
    <property type="entry name" value="DUF2491"/>
</dbReference>
<evidence type="ECO:0008006" key="6">
    <source>
        <dbReference type="Google" id="ProtNLM"/>
    </source>
</evidence>
<keyword evidence="2" id="KW-1133">Transmembrane helix</keyword>
<name>A0A255XK69_9PROT</name>
<gene>
    <name evidence="4" type="ORF">CHR90_15020</name>
</gene>
<feature type="compositionally biased region" description="Low complexity" evidence="1">
    <location>
        <begin position="124"/>
        <end position="140"/>
    </location>
</feature>
<sequence length="511" mass="54540">MAQPLPSLIGLRSLATALAVAAPAAVSLWSDTADARSSSRSSSGGYSRSGSSSSRTPSFSGSTGSSGGYARPSPVPSAPTRTPSLSSSDRDASRAASRQGLNDFQARQAPSTPSAPSGSVPNAGSSYSGGSSGSYTTGSGIRIPRQTPAYQQYVPPYYAGPSRFGMWDAAMLFFMLNSLNSPSHSAFFYHHAQDPNYLAWRAEADKMAATDPELKAKLAEVDRSIATQAQSGKPRDASYIPPDLAEKDSGGFPWGWVIVALVIGGAVYWFILRRRTPPNASAESDMGSTPFGLGKSILQGKLGNKTPYRPDYLRLGMGVTLDPSAFILLGPTSPVPRPAQSGGVATVTAISTLTAPGENPNTARQAWLQLSENSFVEVALAANGQPEGARYFGKIDEVYPADADEWAFWLAEEDGMIGWPEFQTKSGHTYSRQWLPGDRRIAPRRLTELRERADGVMERTISAMLYARDTGQKSPAPETEYLLVFASETPEEAWVELYLGIDLPLSSLGLA</sequence>
<evidence type="ECO:0000313" key="4">
    <source>
        <dbReference type="EMBL" id="OYQ17282.1"/>
    </source>
</evidence>
<evidence type="ECO:0000313" key="5">
    <source>
        <dbReference type="Proteomes" id="UP000216361"/>
    </source>
</evidence>